<evidence type="ECO:0000313" key="3">
    <source>
        <dbReference type="Proteomes" id="UP000095602"/>
    </source>
</evidence>
<feature type="region of interest" description="Disordered" evidence="1">
    <location>
        <begin position="24"/>
        <end position="44"/>
    </location>
</feature>
<proteinExistence type="predicted"/>
<evidence type="ECO:0000313" key="2">
    <source>
        <dbReference type="EMBL" id="CUP14725.1"/>
    </source>
</evidence>
<protein>
    <submittedName>
        <fullName evidence="2">Uncharacterized protein</fullName>
    </submittedName>
</protein>
<dbReference type="Proteomes" id="UP000095602">
    <property type="component" value="Unassembled WGS sequence"/>
</dbReference>
<feature type="compositionally biased region" description="Basic and acidic residues" evidence="1">
    <location>
        <begin position="25"/>
        <end position="44"/>
    </location>
</feature>
<accession>A0A174KYY9</accession>
<dbReference type="AlphaFoldDB" id="A0A174KYY9"/>
<evidence type="ECO:0000256" key="1">
    <source>
        <dbReference type="SAM" id="MobiDB-lite"/>
    </source>
</evidence>
<dbReference type="EMBL" id="CZAJ01000019">
    <property type="protein sequence ID" value="CUP14725.1"/>
    <property type="molecule type" value="Genomic_DNA"/>
</dbReference>
<name>A0A174KYY9_9FIRM</name>
<organism evidence="2 3">
    <name type="scientific">Agathobacter rectalis</name>
    <dbReference type="NCBI Taxonomy" id="39491"/>
    <lineage>
        <taxon>Bacteria</taxon>
        <taxon>Bacillati</taxon>
        <taxon>Bacillota</taxon>
        <taxon>Clostridia</taxon>
        <taxon>Lachnospirales</taxon>
        <taxon>Lachnospiraceae</taxon>
        <taxon>Agathobacter</taxon>
    </lineage>
</organism>
<gene>
    <name evidence="2" type="ORF">ERS852497_02031</name>
</gene>
<reference evidence="2 3" key="1">
    <citation type="submission" date="2015-09" db="EMBL/GenBank/DDBJ databases">
        <authorList>
            <consortium name="Pathogen Informatics"/>
        </authorList>
    </citation>
    <scope>NUCLEOTIDE SEQUENCE [LARGE SCALE GENOMIC DNA]</scope>
    <source>
        <strain evidence="2 3">2789STDY5834884</strain>
    </source>
</reference>
<sequence length="129" mass="14554">MKMSKWNANREGYADNTASIAIQRVSKEERKNDMAKRSCRRTTDENAIHNKAVKIRKMTDEQLVHYVEDRVEKARSEGFNCGKTQAPKHKTVDITGIIEEISSVKGIGATKLADIKAILEKHLEVITDA</sequence>